<dbReference type="SUPFAM" id="SSF55729">
    <property type="entry name" value="Acyl-CoA N-acyltransferases (Nat)"/>
    <property type="match status" value="1"/>
</dbReference>
<dbReference type="AlphaFoldDB" id="A0A378ZV29"/>
<dbReference type="PANTHER" id="PTHR43877:SF2">
    <property type="entry name" value="AMINOALKYLPHOSPHONATE N-ACETYLTRANSFERASE-RELATED"/>
    <property type="match status" value="1"/>
</dbReference>
<protein>
    <submittedName>
        <fullName evidence="4">Uncharacterized N-acetyltransferase YsnE</fullName>
        <ecNumber evidence="4">2.3.1.-</ecNumber>
    </submittedName>
</protein>
<evidence type="ECO:0000313" key="4">
    <source>
        <dbReference type="EMBL" id="SUB01076.1"/>
    </source>
</evidence>
<dbReference type="CDD" id="cd04301">
    <property type="entry name" value="NAT_SF"/>
    <property type="match status" value="1"/>
</dbReference>
<reference evidence="4 5" key="1">
    <citation type="submission" date="2018-06" db="EMBL/GenBank/DDBJ databases">
        <authorList>
            <consortium name="Pathogen Informatics"/>
            <person name="Doyle S."/>
        </authorList>
    </citation>
    <scope>NUCLEOTIDE SEQUENCE [LARGE SCALE GENOMIC DNA]</scope>
    <source>
        <strain evidence="4 5">NCTC13350</strain>
    </source>
</reference>
<dbReference type="PANTHER" id="PTHR43877">
    <property type="entry name" value="AMINOALKYLPHOSPHONATE N-ACETYLTRANSFERASE-RELATED-RELATED"/>
    <property type="match status" value="1"/>
</dbReference>
<evidence type="ECO:0000259" key="3">
    <source>
        <dbReference type="PROSITE" id="PS51186"/>
    </source>
</evidence>
<dbReference type="Pfam" id="PF00583">
    <property type="entry name" value="Acetyltransf_1"/>
    <property type="match status" value="1"/>
</dbReference>
<keyword evidence="1 4" id="KW-0808">Transferase</keyword>
<evidence type="ECO:0000256" key="1">
    <source>
        <dbReference type="ARBA" id="ARBA00022679"/>
    </source>
</evidence>
<name>A0A378ZV29_9HYPH</name>
<proteinExistence type="predicted"/>
<sequence>MNHRKHRMTPLRIAIETPDQPEVLELLAQSDAYADSLYPPEGNFGSPLEDLMQADVDFIVVRRADGEAIGCGAVKWFDEGSGELKRIFVDPAARGMGAGRALMEKLEELAHQRGVRQLYLETGELNVEAVRMYKAFGYAPCGPFGPYEDNPYSLFMSRSIEHN</sequence>
<dbReference type="InterPro" id="IPR000182">
    <property type="entry name" value="GNAT_dom"/>
</dbReference>
<dbReference type="PROSITE" id="PS51186">
    <property type="entry name" value="GNAT"/>
    <property type="match status" value="1"/>
</dbReference>
<feature type="domain" description="N-acetyltransferase" evidence="3">
    <location>
        <begin position="9"/>
        <end position="161"/>
    </location>
</feature>
<gene>
    <name evidence="4" type="primary">ysnE</name>
    <name evidence="4" type="ORF">NCTC13350_02009</name>
</gene>
<dbReference type="GO" id="GO:0016747">
    <property type="term" value="F:acyltransferase activity, transferring groups other than amino-acyl groups"/>
    <property type="evidence" value="ECO:0007669"/>
    <property type="project" value="InterPro"/>
</dbReference>
<accession>A0A378ZV29</accession>
<dbReference type="Gene3D" id="3.40.630.30">
    <property type="match status" value="1"/>
</dbReference>
<keyword evidence="2 4" id="KW-0012">Acyltransferase</keyword>
<dbReference type="EC" id="2.3.1.-" evidence="4"/>
<dbReference type="Proteomes" id="UP000255000">
    <property type="component" value="Unassembled WGS sequence"/>
</dbReference>
<organism evidence="4 5">
    <name type="scientific">Pannonibacter phragmitetus</name>
    <dbReference type="NCBI Taxonomy" id="121719"/>
    <lineage>
        <taxon>Bacteria</taxon>
        <taxon>Pseudomonadati</taxon>
        <taxon>Pseudomonadota</taxon>
        <taxon>Alphaproteobacteria</taxon>
        <taxon>Hyphomicrobiales</taxon>
        <taxon>Stappiaceae</taxon>
        <taxon>Pannonibacter</taxon>
    </lineage>
</organism>
<evidence type="ECO:0000256" key="2">
    <source>
        <dbReference type="ARBA" id="ARBA00023315"/>
    </source>
</evidence>
<dbReference type="InterPro" id="IPR016181">
    <property type="entry name" value="Acyl_CoA_acyltransferase"/>
</dbReference>
<dbReference type="EMBL" id="UGSK01000001">
    <property type="protein sequence ID" value="SUB01076.1"/>
    <property type="molecule type" value="Genomic_DNA"/>
</dbReference>
<evidence type="ECO:0000313" key="5">
    <source>
        <dbReference type="Proteomes" id="UP000255000"/>
    </source>
</evidence>
<dbReference type="InterPro" id="IPR050832">
    <property type="entry name" value="Bact_Acetyltransf"/>
</dbReference>